<protein>
    <recommendedName>
        <fullName evidence="6">Choline transporter-like protein</fullName>
    </recommendedName>
</protein>
<feature type="transmembrane region" description="Helical" evidence="6">
    <location>
        <begin position="131"/>
        <end position="151"/>
    </location>
</feature>
<proteinExistence type="inferred from homology"/>
<feature type="transmembrane region" description="Helical" evidence="6">
    <location>
        <begin position="62"/>
        <end position="82"/>
    </location>
</feature>
<feature type="transmembrane region" description="Helical" evidence="6">
    <location>
        <begin position="199"/>
        <end position="221"/>
    </location>
</feature>
<dbReference type="AlphaFoldDB" id="G0UWP9"/>
<dbReference type="InterPro" id="IPR007603">
    <property type="entry name" value="Choline_transptr-like"/>
</dbReference>
<evidence type="ECO:0000256" key="2">
    <source>
        <dbReference type="ARBA" id="ARBA00007168"/>
    </source>
</evidence>
<evidence type="ECO:0000256" key="5">
    <source>
        <dbReference type="ARBA" id="ARBA00023136"/>
    </source>
</evidence>
<dbReference type="PANTHER" id="PTHR12385:SF4">
    <property type="entry name" value="PROTEIN PNS1"/>
    <property type="match status" value="1"/>
</dbReference>
<dbReference type="EMBL" id="HE575323">
    <property type="protein sequence ID" value="CCC93815.1"/>
    <property type="molecule type" value="Genomic_DNA"/>
</dbReference>
<name>G0UWP9_TRYCI</name>
<feature type="transmembrane region" description="Helical" evidence="6">
    <location>
        <begin position="418"/>
        <end position="443"/>
    </location>
</feature>
<gene>
    <name evidence="8" type="ORF">TCIL3000_10_5810</name>
</gene>
<dbReference type="PANTHER" id="PTHR12385">
    <property type="entry name" value="CHOLINE TRANSPORTER-LIKE (SLC FAMILY 44)"/>
    <property type="match status" value="1"/>
</dbReference>
<evidence type="ECO:0000313" key="8">
    <source>
        <dbReference type="EMBL" id="CCC93815.1"/>
    </source>
</evidence>
<evidence type="ECO:0000256" key="6">
    <source>
        <dbReference type="RuleBase" id="RU368066"/>
    </source>
</evidence>
<evidence type="ECO:0000256" key="7">
    <source>
        <dbReference type="SAM" id="MobiDB-lite"/>
    </source>
</evidence>
<feature type="transmembrane region" description="Helical" evidence="6">
    <location>
        <begin position="389"/>
        <end position="412"/>
    </location>
</feature>
<keyword evidence="5 6" id="KW-0472">Membrane</keyword>
<comment type="similarity">
    <text evidence="2 6">Belongs to the CTL (choline transporter-like) family.</text>
</comment>
<comment type="subcellular location">
    <subcellularLocation>
        <location evidence="6">Cell membrane</location>
        <topology evidence="6">Multi-pass membrane protein</topology>
    </subcellularLocation>
    <subcellularLocation>
        <location evidence="1">Membrane</location>
        <topology evidence="1">Multi-pass membrane protein</topology>
    </subcellularLocation>
</comment>
<comment type="function">
    <text evidence="6">Choline transporter.</text>
</comment>
<evidence type="ECO:0000256" key="1">
    <source>
        <dbReference type="ARBA" id="ARBA00004141"/>
    </source>
</evidence>
<dbReference type="GO" id="GO:0022857">
    <property type="term" value="F:transmembrane transporter activity"/>
    <property type="evidence" value="ECO:0007669"/>
    <property type="project" value="UniProtKB-UniRule"/>
</dbReference>
<sequence>MNKGYTKVSSADEPHIPMGRPYFTTETPAAGTPLHGIPLYGDEESNKPELKRFVVQGYKDSWASTLFLAMWFSLFIIGCNNLPSDPPKGFLLGKDNDTDGKLVASATLSAMLCSLISSRVLLSLIHSFPRTMIMFAHVGTMISLICAVISAPSKDAKFEFLFVICICHALWFVSGLQRIPFAAEMLRISADVLSSYSTLYFIDILLSFSFCILLIVWGCAAEPTIDTITKNQVVTGPVYAFLFVLLLSLFWTQQVVWNLMHVTTAGLTATWYFAGKNNMPRNPTLASFKRGATTSFGSICFGSLLVAIVGVIRVIVSSLKDSDDEVLHGIFLCIINILQDLLEYFNTYAFVHVAIYGCGYTEAAKKTWELCKQCESAAIFNDALIDNTLFIFIVLNSVLTAGVVALTCGSQVVLGVPLFVTVLCHIILLAPLSSIVTTFFVCYAEVPEGLRHSAPELYAAIHSADQNGTGNNAQAPRV</sequence>
<organism evidence="8">
    <name type="scientific">Trypanosoma congolense (strain IL3000)</name>
    <dbReference type="NCBI Taxonomy" id="1068625"/>
    <lineage>
        <taxon>Eukaryota</taxon>
        <taxon>Discoba</taxon>
        <taxon>Euglenozoa</taxon>
        <taxon>Kinetoplastea</taxon>
        <taxon>Metakinetoplastina</taxon>
        <taxon>Trypanosomatida</taxon>
        <taxon>Trypanosomatidae</taxon>
        <taxon>Trypanosoma</taxon>
        <taxon>Nannomonas</taxon>
    </lineage>
</organism>
<feature type="transmembrane region" description="Helical" evidence="6">
    <location>
        <begin position="257"/>
        <end position="274"/>
    </location>
</feature>
<keyword evidence="3 6" id="KW-0812">Transmembrane</keyword>
<evidence type="ECO:0000256" key="4">
    <source>
        <dbReference type="ARBA" id="ARBA00022989"/>
    </source>
</evidence>
<feature type="region of interest" description="Disordered" evidence="7">
    <location>
        <begin position="1"/>
        <end position="22"/>
    </location>
</feature>
<evidence type="ECO:0000256" key="3">
    <source>
        <dbReference type="ARBA" id="ARBA00022692"/>
    </source>
</evidence>
<reference evidence="8" key="1">
    <citation type="journal article" date="2012" name="Proc. Natl. Acad. Sci. U.S.A.">
        <title>Antigenic diversity is generated by distinct evolutionary mechanisms in African trypanosome species.</title>
        <authorList>
            <person name="Jackson A.P."/>
            <person name="Berry A."/>
            <person name="Aslett M."/>
            <person name="Allison H.C."/>
            <person name="Burton P."/>
            <person name="Vavrova-Anderson J."/>
            <person name="Brown R."/>
            <person name="Browne H."/>
            <person name="Corton N."/>
            <person name="Hauser H."/>
            <person name="Gamble J."/>
            <person name="Gilderthorp R."/>
            <person name="Marcello L."/>
            <person name="McQuillan J."/>
            <person name="Otto T.D."/>
            <person name="Quail M.A."/>
            <person name="Sanders M.J."/>
            <person name="van Tonder A."/>
            <person name="Ginger M.L."/>
            <person name="Field M.C."/>
            <person name="Barry J.D."/>
            <person name="Hertz-Fowler C."/>
            <person name="Berriman M."/>
        </authorList>
    </citation>
    <scope>NUCLEOTIDE SEQUENCE</scope>
    <source>
        <strain evidence="8">IL3000</strain>
    </source>
</reference>
<dbReference type="GO" id="GO:0005886">
    <property type="term" value="C:plasma membrane"/>
    <property type="evidence" value="ECO:0007669"/>
    <property type="project" value="UniProtKB-SubCell"/>
</dbReference>
<feature type="transmembrane region" description="Helical" evidence="6">
    <location>
        <begin position="158"/>
        <end position="179"/>
    </location>
</feature>
<accession>G0UWP9</accession>
<feature type="transmembrane region" description="Helical" evidence="6">
    <location>
        <begin position="295"/>
        <end position="315"/>
    </location>
</feature>
<dbReference type="Pfam" id="PF04515">
    <property type="entry name" value="Choline_transpo"/>
    <property type="match status" value="1"/>
</dbReference>
<feature type="transmembrane region" description="Helical" evidence="6">
    <location>
        <begin position="233"/>
        <end position="251"/>
    </location>
</feature>
<keyword evidence="4 6" id="KW-1133">Transmembrane helix</keyword>
<dbReference type="VEuPathDB" id="TriTrypDB:TcIL3000_10_5810"/>